<feature type="region of interest" description="Disordered" evidence="1">
    <location>
        <begin position="1"/>
        <end position="23"/>
    </location>
</feature>
<evidence type="ECO:0000256" key="1">
    <source>
        <dbReference type="SAM" id="MobiDB-lite"/>
    </source>
</evidence>
<dbReference type="AlphaFoldDB" id="A0A327M4C0"/>
<reference evidence="4" key="1">
    <citation type="submission" date="2018-06" db="EMBL/GenBank/DDBJ databases">
        <authorList>
            <person name="Khan S.A."/>
        </authorList>
    </citation>
    <scope>NUCLEOTIDE SEQUENCE [LARGE SCALE GENOMIC DNA]</scope>
    <source>
        <strain evidence="4">DB-1506</strain>
    </source>
</reference>
<sequence length="237" mass="24600">MSTKPEPPPGAPDEAAAAAEAERGPLRRCIVTRESGPKEAMIRFVLGPDQMLVPDLAGKLPGRGMWLSARADVLERAVKRGAFAKAARATVQLPPDLAARIMEGLQGRIRDLIGLARRSGQAVCGRDTVREWLRAGRAGLLVEASDGSPSERARLVGGREVPVVAPLPAERLGGVFGRDHAVHVAIAPGRLAAAIAVEAGRLAGLAGLAGTAAPAPSRPGPSRAAGRDDRRDGPMGR</sequence>
<protein>
    <submittedName>
        <fullName evidence="3">RNA-binding protein</fullName>
    </submittedName>
</protein>
<gene>
    <name evidence="3" type="ORF">DOO78_17565</name>
</gene>
<proteinExistence type="predicted"/>
<feature type="domain" description="YlxR" evidence="2">
    <location>
        <begin position="27"/>
        <end position="100"/>
    </location>
</feature>
<dbReference type="Pfam" id="PF04296">
    <property type="entry name" value="YlxR"/>
    <property type="match status" value="1"/>
</dbReference>
<dbReference type="Proteomes" id="UP000249065">
    <property type="component" value="Unassembled WGS sequence"/>
</dbReference>
<dbReference type="PANTHER" id="PTHR34215">
    <property type="entry name" value="BLL0784 PROTEIN"/>
    <property type="match status" value="1"/>
</dbReference>
<feature type="compositionally biased region" description="Pro residues" evidence="1">
    <location>
        <begin position="1"/>
        <end position="11"/>
    </location>
</feature>
<name>A0A327M4C0_9PROT</name>
<evidence type="ECO:0000259" key="2">
    <source>
        <dbReference type="Pfam" id="PF04296"/>
    </source>
</evidence>
<dbReference type="RefSeq" id="WP_111471174.1">
    <property type="nucleotide sequence ID" value="NZ_QLIX01000015.1"/>
</dbReference>
<dbReference type="InterPro" id="IPR007393">
    <property type="entry name" value="YlxR_dom"/>
</dbReference>
<organism evidence="3 4">
    <name type="scientific">Roseicella frigidaeris</name>
    <dbReference type="NCBI Taxonomy" id="2230885"/>
    <lineage>
        <taxon>Bacteria</taxon>
        <taxon>Pseudomonadati</taxon>
        <taxon>Pseudomonadota</taxon>
        <taxon>Alphaproteobacteria</taxon>
        <taxon>Acetobacterales</taxon>
        <taxon>Roseomonadaceae</taxon>
        <taxon>Roseicella</taxon>
    </lineage>
</organism>
<evidence type="ECO:0000313" key="3">
    <source>
        <dbReference type="EMBL" id="RAI57609.1"/>
    </source>
</evidence>
<dbReference type="InterPro" id="IPR037465">
    <property type="entry name" value="YlxR"/>
</dbReference>
<dbReference type="PANTHER" id="PTHR34215:SF1">
    <property type="entry name" value="YLXR DOMAIN-CONTAINING PROTEIN"/>
    <property type="match status" value="1"/>
</dbReference>
<dbReference type="EMBL" id="QLIX01000015">
    <property type="protein sequence ID" value="RAI57609.1"/>
    <property type="molecule type" value="Genomic_DNA"/>
</dbReference>
<evidence type="ECO:0000313" key="4">
    <source>
        <dbReference type="Proteomes" id="UP000249065"/>
    </source>
</evidence>
<feature type="compositionally biased region" description="Basic and acidic residues" evidence="1">
    <location>
        <begin position="225"/>
        <end position="237"/>
    </location>
</feature>
<dbReference type="Gene3D" id="3.30.1230.10">
    <property type="entry name" value="YlxR-like"/>
    <property type="match status" value="1"/>
</dbReference>
<dbReference type="SUPFAM" id="SSF64376">
    <property type="entry name" value="YlxR-like"/>
    <property type="match status" value="1"/>
</dbReference>
<feature type="region of interest" description="Disordered" evidence="1">
    <location>
        <begin position="209"/>
        <end position="237"/>
    </location>
</feature>
<dbReference type="Gene3D" id="3.30.1330.30">
    <property type="match status" value="1"/>
</dbReference>
<comment type="caution">
    <text evidence="3">The sequence shown here is derived from an EMBL/GenBank/DDBJ whole genome shotgun (WGS) entry which is preliminary data.</text>
</comment>
<dbReference type="InterPro" id="IPR035931">
    <property type="entry name" value="YlxR-like_sf"/>
</dbReference>
<dbReference type="NCBIfam" id="NF006622">
    <property type="entry name" value="PRK09190.1"/>
    <property type="match status" value="1"/>
</dbReference>
<dbReference type="SUPFAM" id="SSF55315">
    <property type="entry name" value="L30e-like"/>
    <property type="match status" value="1"/>
</dbReference>
<accession>A0A327M4C0</accession>
<dbReference type="CDD" id="cd00279">
    <property type="entry name" value="YlxR"/>
    <property type="match status" value="1"/>
</dbReference>
<feature type="compositionally biased region" description="Low complexity" evidence="1">
    <location>
        <begin position="209"/>
        <end position="224"/>
    </location>
</feature>
<dbReference type="OrthoDB" id="9799836at2"/>
<dbReference type="InterPro" id="IPR029064">
    <property type="entry name" value="Ribosomal_eL30-like_sf"/>
</dbReference>
<keyword evidence="4" id="KW-1185">Reference proteome</keyword>